<organism evidence="10 11">
    <name type="scientific">Bibersteinia trehalosi Y31</name>
    <dbReference type="NCBI Taxonomy" id="1261658"/>
    <lineage>
        <taxon>Bacteria</taxon>
        <taxon>Pseudomonadati</taxon>
        <taxon>Pseudomonadota</taxon>
        <taxon>Gammaproteobacteria</taxon>
        <taxon>Pasteurellales</taxon>
        <taxon>Pasteurellaceae</taxon>
        <taxon>Bibersteinia</taxon>
    </lineage>
</organism>
<dbReference type="PROSITE" id="PS50893">
    <property type="entry name" value="ABC_TRANSPORTER_2"/>
    <property type="match status" value="1"/>
</dbReference>
<comment type="subcellular location">
    <subcellularLocation>
        <location evidence="1">Cell inner membrane</location>
        <topology evidence="1">Peripheral membrane protein</topology>
    </subcellularLocation>
</comment>
<evidence type="ECO:0000256" key="4">
    <source>
        <dbReference type="ARBA" id="ARBA00022475"/>
    </source>
</evidence>
<evidence type="ECO:0000256" key="2">
    <source>
        <dbReference type="ARBA" id="ARBA00005417"/>
    </source>
</evidence>
<dbReference type="GO" id="GO:0005524">
    <property type="term" value="F:ATP binding"/>
    <property type="evidence" value="ECO:0007669"/>
    <property type="project" value="UniProtKB-KW"/>
</dbReference>
<dbReference type="GO" id="GO:0016887">
    <property type="term" value="F:ATP hydrolysis activity"/>
    <property type="evidence" value="ECO:0007669"/>
    <property type="project" value="InterPro"/>
</dbReference>
<dbReference type="Proteomes" id="UP000078358">
    <property type="component" value="Unassembled WGS sequence"/>
</dbReference>
<dbReference type="CDD" id="cd03257">
    <property type="entry name" value="ABC_NikE_OppD_transporters"/>
    <property type="match status" value="1"/>
</dbReference>
<dbReference type="InterPro" id="IPR003439">
    <property type="entry name" value="ABC_transporter-like_ATP-bd"/>
</dbReference>
<dbReference type="PANTHER" id="PTHR43297">
    <property type="entry name" value="OLIGOPEPTIDE TRANSPORT ATP-BINDING PROTEIN APPD"/>
    <property type="match status" value="1"/>
</dbReference>
<dbReference type="EMBL" id="JACI01000001">
    <property type="protein sequence ID" value="OAQ15047.1"/>
    <property type="molecule type" value="Genomic_DNA"/>
</dbReference>
<accession>A0A179CZP9</accession>
<dbReference type="PANTHER" id="PTHR43297:SF4">
    <property type="entry name" value="PUTRESCINE EXPORT SYSTEM ATP-BINDING PROTEIN SAPD"/>
    <property type="match status" value="1"/>
</dbReference>
<dbReference type="GO" id="GO:0015833">
    <property type="term" value="P:peptide transport"/>
    <property type="evidence" value="ECO:0007669"/>
    <property type="project" value="InterPro"/>
</dbReference>
<dbReference type="PATRIC" id="fig|1261658.3.peg.85"/>
<dbReference type="SUPFAM" id="SSF52540">
    <property type="entry name" value="P-loop containing nucleoside triphosphate hydrolases"/>
    <property type="match status" value="1"/>
</dbReference>
<sequence>MALLDIRHLSIEIDTPNGRIKMVDNINLTLDSGDVCGLVGESGSGKSLIAKVICGLVKDEWIVSADRFRFNDVELLKLSPHQRRQLVGGDISMIFQDPLSCLDPSQPIGKQLIQTILFKGKWWQFFTWRKRKAIELLHKVGIKDHQDIMQSYPCDITEGEAQKVMIAMAVANQPRLLVADEPTNTMEPSTRLQIYRLLSSMNKNLGTSIILVSNEIQSIYKWVDHFNVLYCGQTVEIADKETLMKSPYHPYTSVLLNSVPDFSNPLPFKSHLNSLKGAVPMLQNMPIGCRLGPRCPFAQRKCGQKPPLRKLKQHEFACHFPINFREQNLLRKEENIPIVVNEKEA</sequence>
<evidence type="ECO:0000256" key="7">
    <source>
        <dbReference type="ARBA" id="ARBA00022840"/>
    </source>
</evidence>
<keyword evidence="7 10" id="KW-0067">ATP-binding</keyword>
<protein>
    <submittedName>
        <fullName evidence="10">Peptide ABC transporter ATP-binding protein</fullName>
    </submittedName>
</protein>
<dbReference type="GO" id="GO:0005886">
    <property type="term" value="C:plasma membrane"/>
    <property type="evidence" value="ECO:0007669"/>
    <property type="project" value="UniProtKB-SubCell"/>
</dbReference>
<evidence type="ECO:0000256" key="5">
    <source>
        <dbReference type="ARBA" id="ARBA00022519"/>
    </source>
</evidence>
<feature type="domain" description="ABC transporter" evidence="9">
    <location>
        <begin position="6"/>
        <end position="256"/>
    </location>
</feature>
<keyword evidence="5" id="KW-0997">Cell inner membrane</keyword>
<evidence type="ECO:0000313" key="10">
    <source>
        <dbReference type="EMBL" id="OAQ15047.1"/>
    </source>
</evidence>
<evidence type="ECO:0000256" key="1">
    <source>
        <dbReference type="ARBA" id="ARBA00004417"/>
    </source>
</evidence>
<evidence type="ECO:0000256" key="3">
    <source>
        <dbReference type="ARBA" id="ARBA00022448"/>
    </source>
</evidence>
<keyword evidence="4" id="KW-1003">Cell membrane</keyword>
<evidence type="ECO:0000256" key="8">
    <source>
        <dbReference type="ARBA" id="ARBA00023136"/>
    </source>
</evidence>
<keyword evidence="3" id="KW-0813">Transport</keyword>
<name>A0A179CZP9_BIBTR</name>
<dbReference type="AlphaFoldDB" id="A0A179CZP9"/>
<dbReference type="InterPro" id="IPR050388">
    <property type="entry name" value="ABC_Ni/Peptide_Import"/>
</dbReference>
<keyword evidence="8" id="KW-0472">Membrane</keyword>
<evidence type="ECO:0000256" key="6">
    <source>
        <dbReference type="ARBA" id="ARBA00022741"/>
    </source>
</evidence>
<keyword evidence="6" id="KW-0547">Nucleotide-binding</keyword>
<dbReference type="Pfam" id="PF00005">
    <property type="entry name" value="ABC_tran"/>
    <property type="match status" value="1"/>
</dbReference>
<proteinExistence type="inferred from homology"/>
<dbReference type="Gene3D" id="3.40.50.300">
    <property type="entry name" value="P-loop containing nucleotide triphosphate hydrolases"/>
    <property type="match status" value="1"/>
</dbReference>
<evidence type="ECO:0000313" key="11">
    <source>
        <dbReference type="Proteomes" id="UP000078358"/>
    </source>
</evidence>
<dbReference type="InterPro" id="IPR013563">
    <property type="entry name" value="Oligopep_ABC_C"/>
</dbReference>
<reference evidence="10 11" key="1">
    <citation type="submission" date="2014-01" db="EMBL/GenBank/DDBJ databases">
        <authorList>
            <person name="Zuccon D."/>
        </authorList>
    </citation>
    <scope>NUCLEOTIDE SEQUENCE [LARGE SCALE GENOMIC DNA]</scope>
    <source>
        <strain evidence="10 11">Y31</strain>
    </source>
</reference>
<evidence type="ECO:0000259" key="9">
    <source>
        <dbReference type="PROSITE" id="PS50893"/>
    </source>
</evidence>
<comment type="similarity">
    <text evidence="2">Belongs to the ABC transporter superfamily.</text>
</comment>
<dbReference type="RefSeq" id="WP_015432595.1">
    <property type="nucleotide sequence ID" value="NZ_JACI01000001.1"/>
</dbReference>
<dbReference type="InterPro" id="IPR003593">
    <property type="entry name" value="AAA+_ATPase"/>
</dbReference>
<dbReference type="NCBIfam" id="TIGR01727">
    <property type="entry name" value="oligo_HPY"/>
    <property type="match status" value="1"/>
</dbReference>
<dbReference type="Pfam" id="PF08352">
    <property type="entry name" value="oligo_HPY"/>
    <property type="match status" value="1"/>
</dbReference>
<gene>
    <name evidence="10" type="ORF">F480_00420</name>
</gene>
<comment type="caution">
    <text evidence="10">The sequence shown here is derived from an EMBL/GenBank/DDBJ whole genome shotgun (WGS) entry which is preliminary data.</text>
</comment>
<dbReference type="InterPro" id="IPR027417">
    <property type="entry name" value="P-loop_NTPase"/>
</dbReference>
<dbReference type="SMART" id="SM00382">
    <property type="entry name" value="AAA"/>
    <property type="match status" value="1"/>
</dbReference>